<name>A0A409WVU0_PSICY</name>
<comment type="function">
    <text evidence="3">Possible regulatory or functional link with the histocompatibility cluster.</text>
</comment>
<feature type="region of interest" description="Disordered" evidence="5">
    <location>
        <begin position="1"/>
        <end position="58"/>
    </location>
</feature>
<dbReference type="Pfam" id="PF01926">
    <property type="entry name" value="MMR_HSR1"/>
    <property type="match status" value="1"/>
</dbReference>
<evidence type="ECO:0000256" key="1">
    <source>
        <dbReference type="ARBA" id="ARBA00022741"/>
    </source>
</evidence>
<evidence type="ECO:0000313" key="7">
    <source>
        <dbReference type="EMBL" id="PPQ82644.1"/>
    </source>
</evidence>
<dbReference type="SUPFAM" id="SSF52540">
    <property type="entry name" value="P-loop containing nucleoside triphosphate hydrolases"/>
    <property type="match status" value="1"/>
</dbReference>
<evidence type="ECO:0000256" key="5">
    <source>
        <dbReference type="SAM" id="MobiDB-lite"/>
    </source>
</evidence>
<evidence type="ECO:0000256" key="3">
    <source>
        <dbReference type="ARBA" id="ARBA00037770"/>
    </source>
</evidence>
<sequence length="639" mass="71552">MPPRRKPTSTRQKKADQQLKRAVKRGDVPPPEVKKKITRNRKPRIGPTGQRIGPSDTSTIESARKLQSAFIKLPPNFLEQTKQLASDLVLLRPIPDEKAIFQSFDPENEPNVEALSCPKRPKWRFDMTKNEVERNEEGVFKKYIAQTDEALEQWQNKASPTDPPAMPRSPSYFERNIEVWRQLWRVTEISQIILVLLDSRCPVLHHPPSLSSFLAGRKVILVLTKVDIPGPSRVQSWINYINKNYPNSRIVQVESYAEKETSTDHQGRKHYEPRIPEPFRAKLVEVIKEVHKELLEPPEKVANNPNRLKNWVPPVKREIDWEDVMQAKGARVGLTVGGAAAPRSNSPDEGAGQQEISNHQQEPSFLTIGQPNVGKSSLLNALFGVSKVRASKTAGKTKHFQTLYWTPDVRLVDCPGLVMPNYVPMEMQVLCGILPISRVSAVPSCIHFASQLLPLERIFKLVHPSIKSPPVEDKRTWRDDKKVVNVDKNLENPAWTAMDILTAYADDRGWVTAKAGRPDIHRAGNAILRSLAEGKIGWAFWPPGTPPEEIATAGDNLGIWIPLSDATEDISEPESEDEDENESRNASAATDDEDNNENLEISGDEATGNPNRSAGVGRFGALAISEDDDDDGTSESEEF</sequence>
<feature type="region of interest" description="Disordered" evidence="5">
    <location>
        <begin position="568"/>
        <end position="639"/>
    </location>
</feature>
<feature type="compositionally biased region" description="Acidic residues" evidence="5">
    <location>
        <begin position="625"/>
        <end position="639"/>
    </location>
</feature>
<dbReference type="PANTHER" id="PTHR45709">
    <property type="entry name" value="LARGE SUBUNIT GTPASE 1 HOMOLOG-RELATED"/>
    <property type="match status" value="1"/>
</dbReference>
<keyword evidence="2" id="KW-0342">GTP-binding</keyword>
<evidence type="ECO:0000313" key="8">
    <source>
        <dbReference type="Proteomes" id="UP000283269"/>
    </source>
</evidence>
<proteinExistence type="predicted"/>
<feature type="region of interest" description="Disordered" evidence="5">
    <location>
        <begin position="337"/>
        <end position="360"/>
    </location>
</feature>
<dbReference type="GO" id="GO:0005525">
    <property type="term" value="F:GTP binding"/>
    <property type="evidence" value="ECO:0007669"/>
    <property type="project" value="UniProtKB-KW"/>
</dbReference>
<feature type="compositionally biased region" description="Acidic residues" evidence="5">
    <location>
        <begin position="568"/>
        <end position="581"/>
    </location>
</feature>
<dbReference type="InterPro" id="IPR006073">
    <property type="entry name" value="GTP-bd"/>
</dbReference>
<evidence type="ECO:0000256" key="4">
    <source>
        <dbReference type="ARBA" id="ARBA00039902"/>
    </source>
</evidence>
<keyword evidence="8" id="KW-1185">Reference proteome</keyword>
<dbReference type="InterPro" id="IPR027417">
    <property type="entry name" value="P-loop_NTPase"/>
</dbReference>
<dbReference type="InParanoid" id="A0A409WVU0"/>
<reference evidence="7 8" key="1">
    <citation type="journal article" date="2018" name="Evol. Lett.">
        <title>Horizontal gene cluster transfer increased hallucinogenic mushroom diversity.</title>
        <authorList>
            <person name="Reynolds H.T."/>
            <person name="Vijayakumar V."/>
            <person name="Gluck-Thaler E."/>
            <person name="Korotkin H.B."/>
            <person name="Matheny P.B."/>
            <person name="Slot J.C."/>
        </authorList>
    </citation>
    <scope>NUCLEOTIDE SEQUENCE [LARGE SCALE GENOMIC DNA]</scope>
    <source>
        <strain evidence="7 8">2631</strain>
    </source>
</reference>
<evidence type="ECO:0000256" key="2">
    <source>
        <dbReference type="ARBA" id="ARBA00023134"/>
    </source>
</evidence>
<dbReference type="Gene3D" id="3.40.50.300">
    <property type="entry name" value="P-loop containing nucleotide triphosphate hydrolases"/>
    <property type="match status" value="1"/>
</dbReference>
<dbReference type="InterPro" id="IPR043358">
    <property type="entry name" value="GNL1-like"/>
</dbReference>
<dbReference type="AlphaFoldDB" id="A0A409WVU0"/>
<feature type="domain" description="G" evidence="6">
    <location>
        <begin position="367"/>
        <end position="419"/>
    </location>
</feature>
<dbReference type="Proteomes" id="UP000283269">
    <property type="component" value="Unassembled WGS sequence"/>
</dbReference>
<gene>
    <name evidence="7" type="ORF">CVT25_007573</name>
</gene>
<dbReference type="PANTHER" id="PTHR45709:SF3">
    <property type="entry name" value="GUANINE NUCLEOTIDE-BINDING PROTEIN-LIKE 1"/>
    <property type="match status" value="1"/>
</dbReference>
<organism evidence="7 8">
    <name type="scientific">Psilocybe cyanescens</name>
    <dbReference type="NCBI Taxonomy" id="93625"/>
    <lineage>
        <taxon>Eukaryota</taxon>
        <taxon>Fungi</taxon>
        <taxon>Dikarya</taxon>
        <taxon>Basidiomycota</taxon>
        <taxon>Agaricomycotina</taxon>
        <taxon>Agaricomycetes</taxon>
        <taxon>Agaricomycetidae</taxon>
        <taxon>Agaricales</taxon>
        <taxon>Agaricineae</taxon>
        <taxon>Strophariaceae</taxon>
        <taxon>Psilocybe</taxon>
    </lineage>
</organism>
<accession>A0A409WVU0</accession>
<comment type="caution">
    <text evidence="7">The sequence shown here is derived from an EMBL/GenBank/DDBJ whole genome shotgun (WGS) entry which is preliminary data.</text>
</comment>
<keyword evidence="1" id="KW-0547">Nucleotide-binding</keyword>
<protein>
    <recommendedName>
        <fullName evidence="4">Guanine nucleotide-binding protein-like 1</fullName>
    </recommendedName>
</protein>
<dbReference type="GO" id="GO:0003924">
    <property type="term" value="F:GTPase activity"/>
    <property type="evidence" value="ECO:0007669"/>
    <property type="project" value="InterPro"/>
</dbReference>
<feature type="compositionally biased region" description="Basic and acidic residues" evidence="5">
    <location>
        <begin position="13"/>
        <end position="35"/>
    </location>
</feature>
<feature type="compositionally biased region" description="Basic residues" evidence="5">
    <location>
        <begin position="1"/>
        <end position="12"/>
    </location>
</feature>
<dbReference type="OrthoDB" id="61815at2759"/>
<dbReference type="STRING" id="93625.A0A409WVU0"/>
<evidence type="ECO:0000259" key="6">
    <source>
        <dbReference type="Pfam" id="PF01926"/>
    </source>
</evidence>
<dbReference type="EMBL" id="NHYD01003113">
    <property type="protein sequence ID" value="PPQ82644.1"/>
    <property type="molecule type" value="Genomic_DNA"/>
</dbReference>